<dbReference type="InterPro" id="IPR006189">
    <property type="entry name" value="CHASE_dom"/>
</dbReference>
<dbReference type="SUPFAM" id="SSF55874">
    <property type="entry name" value="ATPase domain of HSP90 chaperone/DNA topoisomerase II/histidine kinase"/>
    <property type="match status" value="1"/>
</dbReference>
<dbReference type="Pfam" id="PF02518">
    <property type="entry name" value="HATPase_c"/>
    <property type="match status" value="1"/>
</dbReference>
<comment type="caution">
    <text evidence="10">The sequence shown here is derived from an EMBL/GenBank/DDBJ whole genome shotgun (WGS) entry which is preliminary data.</text>
</comment>
<dbReference type="PANTHER" id="PTHR24421">
    <property type="entry name" value="NITRATE/NITRITE SENSOR PROTEIN NARX-RELATED"/>
    <property type="match status" value="1"/>
</dbReference>
<keyword evidence="7 8" id="KW-0472">Membrane</keyword>
<dbReference type="CDD" id="cd16917">
    <property type="entry name" value="HATPase_UhpB-NarQ-NarX-like"/>
    <property type="match status" value="1"/>
</dbReference>
<dbReference type="Gene3D" id="3.30.565.10">
    <property type="entry name" value="Histidine kinase-like ATPase, C-terminal domain"/>
    <property type="match status" value="1"/>
</dbReference>
<evidence type="ECO:0000256" key="5">
    <source>
        <dbReference type="ARBA" id="ARBA00022989"/>
    </source>
</evidence>
<gene>
    <name evidence="10" type="ORF">GW587_25705</name>
</gene>
<keyword evidence="5 8" id="KW-1133">Transmembrane helix</keyword>
<dbReference type="InterPro" id="IPR042240">
    <property type="entry name" value="CHASE_sf"/>
</dbReference>
<dbReference type="PROSITE" id="PS50839">
    <property type="entry name" value="CHASE"/>
    <property type="match status" value="1"/>
</dbReference>
<dbReference type="SMART" id="SM00387">
    <property type="entry name" value="HATPase_c"/>
    <property type="match status" value="1"/>
</dbReference>
<evidence type="ECO:0000256" key="6">
    <source>
        <dbReference type="ARBA" id="ARBA00023012"/>
    </source>
</evidence>
<dbReference type="GO" id="GO:0016301">
    <property type="term" value="F:kinase activity"/>
    <property type="evidence" value="ECO:0007669"/>
    <property type="project" value="UniProtKB-KW"/>
</dbReference>
<accession>A0ABX0FSJ1</accession>
<dbReference type="InterPro" id="IPR050482">
    <property type="entry name" value="Sensor_HK_TwoCompSys"/>
</dbReference>
<dbReference type="PANTHER" id="PTHR24421:SF59">
    <property type="entry name" value="OXYGEN SENSOR HISTIDINE KINASE NREB"/>
    <property type="match status" value="1"/>
</dbReference>
<evidence type="ECO:0000313" key="10">
    <source>
        <dbReference type="EMBL" id="NGZ87641.1"/>
    </source>
</evidence>
<protein>
    <submittedName>
        <fullName evidence="10">Histidine kinase</fullName>
    </submittedName>
</protein>
<dbReference type="SMART" id="SM01079">
    <property type="entry name" value="CHASE"/>
    <property type="match status" value="1"/>
</dbReference>
<comment type="subcellular location">
    <subcellularLocation>
        <location evidence="1">Membrane</location>
    </subcellularLocation>
</comment>
<keyword evidence="2" id="KW-0808">Transferase</keyword>
<dbReference type="Gene3D" id="1.20.5.1930">
    <property type="match status" value="1"/>
</dbReference>
<keyword evidence="6" id="KW-0902">Two-component regulatory system</keyword>
<evidence type="ECO:0000256" key="7">
    <source>
        <dbReference type="ARBA" id="ARBA00023136"/>
    </source>
</evidence>
<feature type="domain" description="CHASE" evidence="9">
    <location>
        <begin position="79"/>
        <end position="251"/>
    </location>
</feature>
<evidence type="ECO:0000313" key="11">
    <source>
        <dbReference type="Proteomes" id="UP000666369"/>
    </source>
</evidence>
<dbReference type="Pfam" id="PF03924">
    <property type="entry name" value="CHASE"/>
    <property type="match status" value="1"/>
</dbReference>
<organism evidence="10 11">
    <name type="scientific">Duganella aceris</name>
    <dbReference type="NCBI Taxonomy" id="2703883"/>
    <lineage>
        <taxon>Bacteria</taxon>
        <taxon>Pseudomonadati</taxon>
        <taxon>Pseudomonadota</taxon>
        <taxon>Betaproteobacteria</taxon>
        <taxon>Burkholderiales</taxon>
        <taxon>Oxalobacteraceae</taxon>
        <taxon>Telluria group</taxon>
        <taxon>Duganella</taxon>
    </lineage>
</organism>
<keyword evidence="3 8" id="KW-0812">Transmembrane</keyword>
<dbReference type="RefSeq" id="WP_166107774.1">
    <property type="nucleotide sequence ID" value="NZ_JAADJT010000014.1"/>
</dbReference>
<evidence type="ECO:0000256" key="2">
    <source>
        <dbReference type="ARBA" id="ARBA00022679"/>
    </source>
</evidence>
<keyword evidence="11" id="KW-1185">Reference proteome</keyword>
<reference evidence="10 11" key="1">
    <citation type="submission" date="2020-01" db="EMBL/GenBank/DDBJ databases">
        <authorList>
            <person name="Lee S.D."/>
        </authorList>
    </citation>
    <scope>NUCLEOTIDE SEQUENCE [LARGE SCALE GENOMIC DNA]</scope>
    <source>
        <strain evidence="10 11">SAP-35</strain>
    </source>
</reference>
<evidence type="ECO:0000256" key="8">
    <source>
        <dbReference type="SAM" id="Phobius"/>
    </source>
</evidence>
<dbReference type="InterPro" id="IPR003594">
    <property type="entry name" value="HATPase_dom"/>
</dbReference>
<dbReference type="InterPro" id="IPR011712">
    <property type="entry name" value="Sig_transdc_His_kin_sub3_dim/P"/>
</dbReference>
<dbReference type="EMBL" id="JAADJT010000014">
    <property type="protein sequence ID" value="NGZ87641.1"/>
    <property type="molecule type" value="Genomic_DNA"/>
</dbReference>
<dbReference type="Gene3D" id="3.30.450.350">
    <property type="entry name" value="CHASE domain"/>
    <property type="match status" value="1"/>
</dbReference>
<reference evidence="11" key="2">
    <citation type="submission" date="2023-07" db="EMBL/GenBank/DDBJ databases">
        <title>Duganella aceri sp. nov., isolated from tree sap.</title>
        <authorList>
            <person name="Kim I.S."/>
        </authorList>
    </citation>
    <scope>NUCLEOTIDE SEQUENCE [LARGE SCALE GENOMIC DNA]</scope>
    <source>
        <strain evidence="11">SAP-35</strain>
    </source>
</reference>
<name>A0ABX0FSJ1_9BURK</name>
<feature type="transmembrane region" description="Helical" evidence="8">
    <location>
        <begin position="17"/>
        <end position="37"/>
    </location>
</feature>
<feature type="transmembrane region" description="Helical" evidence="8">
    <location>
        <begin position="328"/>
        <end position="348"/>
    </location>
</feature>
<dbReference type="Pfam" id="PF07730">
    <property type="entry name" value="HisKA_3"/>
    <property type="match status" value="1"/>
</dbReference>
<evidence type="ECO:0000256" key="1">
    <source>
        <dbReference type="ARBA" id="ARBA00004370"/>
    </source>
</evidence>
<evidence type="ECO:0000259" key="9">
    <source>
        <dbReference type="PROSITE" id="PS50839"/>
    </source>
</evidence>
<dbReference type="InterPro" id="IPR036890">
    <property type="entry name" value="HATPase_C_sf"/>
</dbReference>
<sequence>MPPFLVPKQLFSPSKPVWWAGVMLSLGIGALFYVAAFKTIEHDAGERFLQQARNAQYNINSRLNAYTDVLRSTASFFRAAEHVDRAAFHRYVEGLDIPHQFPALDNVNYAQYVAHAERDAFERNARRSGDGQALGYADFSISPPGRRDAYWVLTMIEPLPEFREKIGRDIAFRQPVARALELGRDTGELSASGMPIDRAQQPAGSGLALRLPIYRPDLPVATLEQRRAAYVGSVGIGFNVPRLTQAALEQMQVRDVRLVLVDSGDTIANAGAASVQPRLQLFDSNPDSVAPRPSDTFTIVLPIDFNNRRWEAHFSAAKELWYSRFDNYLPWLALLCGFVGSMLFYLLFHTLSSSRLRAIKMAKAMTKELRDSQSKLQQSHLKLRRLAAHADQIKEQERKRIAREIHDDLGQNLLVLRIEADMLASRTRLSHPRLHARAKSTLGQIDSTIKSVRHIINDLRPNVLDLGLSAAVEWQIAQFRQRSGMVCELIEHQQDIHIDDHCATAFFRVLQESLSNIVQHAHASLVRVELRQACGMLSMTITDNGVGTRDSSRNKVGSFGLIGIEERVSLLGGQCSIIGSPNGGTTVRISVPIDEVAPVGQRHGAMAAPEPAH</sequence>
<evidence type="ECO:0000256" key="3">
    <source>
        <dbReference type="ARBA" id="ARBA00022692"/>
    </source>
</evidence>
<keyword evidence="4 10" id="KW-0418">Kinase</keyword>
<proteinExistence type="predicted"/>
<evidence type="ECO:0000256" key="4">
    <source>
        <dbReference type="ARBA" id="ARBA00022777"/>
    </source>
</evidence>
<dbReference type="Proteomes" id="UP000666369">
    <property type="component" value="Unassembled WGS sequence"/>
</dbReference>